<feature type="transmembrane region" description="Helical" evidence="2">
    <location>
        <begin position="25"/>
        <end position="43"/>
    </location>
</feature>
<dbReference type="STRING" id="279113.CPter91_2904"/>
<dbReference type="KEGG" id="cpra:CPter91_2904"/>
<organism evidence="3 4">
    <name type="scientific">Collimonas pratensis</name>
    <dbReference type="NCBI Taxonomy" id="279113"/>
    <lineage>
        <taxon>Bacteria</taxon>
        <taxon>Pseudomonadati</taxon>
        <taxon>Pseudomonadota</taxon>
        <taxon>Betaproteobacteria</taxon>
        <taxon>Burkholderiales</taxon>
        <taxon>Oxalobacteraceae</taxon>
        <taxon>Collimonas</taxon>
    </lineage>
</organism>
<name>A0A127Q582_9BURK</name>
<dbReference type="PANTHER" id="PTHR32309">
    <property type="entry name" value="TYROSINE-PROTEIN KINASE"/>
    <property type="match status" value="1"/>
</dbReference>
<evidence type="ECO:0000313" key="4">
    <source>
        <dbReference type="Proteomes" id="UP000074561"/>
    </source>
</evidence>
<dbReference type="PATRIC" id="fig|279113.9.peg.2868"/>
<dbReference type="OrthoDB" id="8781768at2"/>
<keyword evidence="2" id="KW-1133">Transmembrane helix</keyword>
<dbReference type="GO" id="GO:0004713">
    <property type="term" value="F:protein tyrosine kinase activity"/>
    <property type="evidence" value="ECO:0007669"/>
    <property type="project" value="TreeGrafter"/>
</dbReference>
<dbReference type="EMBL" id="CP013234">
    <property type="protein sequence ID" value="AMP05250.1"/>
    <property type="molecule type" value="Genomic_DNA"/>
</dbReference>
<dbReference type="InterPro" id="IPR050445">
    <property type="entry name" value="Bact_polysacc_biosynth/exp"/>
</dbReference>
<dbReference type="AlphaFoldDB" id="A0A127Q582"/>
<dbReference type="Proteomes" id="UP000074561">
    <property type="component" value="Chromosome"/>
</dbReference>
<gene>
    <name evidence="3" type="ORF">CPter91_2904</name>
</gene>
<dbReference type="RefSeq" id="WP_150119690.1">
    <property type="nucleotide sequence ID" value="NZ_CP013234.1"/>
</dbReference>
<evidence type="ECO:0000256" key="2">
    <source>
        <dbReference type="SAM" id="Phobius"/>
    </source>
</evidence>
<dbReference type="PANTHER" id="PTHR32309:SF13">
    <property type="entry name" value="FERRIC ENTEROBACTIN TRANSPORT PROTEIN FEPE"/>
    <property type="match status" value="1"/>
</dbReference>
<feature type="transmembrane region" description="Helical" evidence="2">
    <location>
        <begin position="251"/>
        <end position="271"/>
    </location>
</feature>
<protein>
    <submittedName>
        <fullName evidence="3">Chain length determinant family protein</fullName>
    </submittedName>
</protein>
<sequence>MNASTNLNLPLPTLSSAIKRHWKKFAIFGFIGAAMGMGIALTIPQQWSATLLFQVGQVGSNSNLLATPDNVIQHVKFPGFVDQVLQSQKLPTGVSVSGRSDVIKKTLTASLEKGSSLIKMSVRGNTPEQAEENLAAAFQLLQSEHALLLTPSVTKYKKNLEDATASLARAQDEKKKILESVNKAGISDNTQRKFYDSIVLTSMLTSNDSEMRILRDQINSLDEVLSPYRTFNTKMVTSVYVPVDAVSTGKGIALVSGVLLGWLIAAILALLTDNELLAAARAALDSPNEIV</sequence>
<keyword evidence="1" id="KW-0175">Coiled coil</keyword>
<evidence type="ECO:0000256" key="1">
    <source>
        <dbReference type="SAM" id="Coils"/>
    </source>
</evidence>
<proteinExistence type="predicted"/>
<accession>A0A127Q582</accession>
<keyword evidence="2" id="KW-0472">Membrane</keyword>
<keyword evidence="2" id="KW-0812">Transmembrane</keyword>
<evidence type="ECO:0000313" key="3">
    <source>
        <dbReference type="EMBL" id="AMP05250.1"/>
    </source>
</evidence>
<reference evidence="3 4" key="1">
    <citation type="submission" date="2015-11" db="EMBL/GenBank/DDBJ databases">
        <title>Exploring the genomic traits of fungus-feeding bacterial genus Collimonas.</title>
        <authorList>
            <person name="Song C."/>
            <person name="Schmidt R."/>
            <person name="de Jager V."/>
            <person name="Krzyzanowska D."/>
            <person name="Jongedijk E."/>
            <person name="Cankar K."/>
            <person name="Beekwilder J."/>
            <person name="van Veen A."/>
            <person name="de Boer W."/>
            <person name="van Veen J.A."/>
            <person name="Garbeva P."/>
        </authorList>
    </citation>
    <scope>NUCLEOTIDE SEQUENCE [LARGE SCALE GENOMIC DNA]</scope>
    <source>
        <strain evidence="3 4">Ter91</strain>
    </source>
</reference>
<dbReference type="GO" id="GO:0005886">
    <property type="term" value="C:plasma membrane"/>
    <property type="evidence" value="ECO:0007669"/>
    <property type="project" value="TreeGrafter"/>
</dbReference>
<feature type="coiled-coil region" evidence="1">
    <location>
        <begin position="153"/>
        <end position="180"/>
    </location>
</feature>